<dbReference type="Proteomes" id="UP001201873">
    <property type="component" value="Unassembled WGS sequence"/>
</dbReference>
<keyword evidence="5" id="KW-1185">Reference proteome</keyword>
<keyword evidence="2" id="KW-1133">Transmembrane helix</keyword>
<dbReference type="SUPFAM" id="SSF69593">
    <property type="entry name" value="Glycerol-3-phosphate (1)-acyltransferase"/>
    <property type="match status" value="1"/>
</dbReference>
<name>A0ABT0JVZ8_9ACTN</name>
<keyword evidence="4" id="KW-0012">Acyltransferase</keyword>
<evidence type="ECO:0000259" key="3">
    <source>
        <dbReference type="SMART" id="SM00563"/>
    </source>
</evidence>
<dbReference type="Pfam" id="PF01553">
    <property type="entry name" value="Acyltransferase"/>
    <property type="match status" value="1"/>
</dbReference>
<organism evidence="4 5">
    <name type="scientific">Frankia umida</name>
    <dbReference type="NCBI Taxonomy" id="573489"/>
    <lineage>
        <taxon>Bacteria</taxon>
        <taxon>Bacillati</taxon>
        <taxon>Actinomycetota</taxon>
        <taxon>Actinomycetes</taxon>
        <taxon>Frankiales</taxon>
        <taxon>Frankiaceae</taxon>
        <taxon>Frankia</taxon>
    </lineage>
</organism>
<evidence type="ECO:0000313" key="5">
    <source>
        <dbReference type="Proteomes" id="UP001201873"/>
    </source>
</evidence>
<feature type="domain" description="Phospholipid/glycerol acyltransferase" evidence="3">
    <location>
        <begin position="126"/>
        <end position="260"/>
    </location>
</feature>
<accession>A0ABT0JVZ8</accession>
<feature type="transmembrane region" description="Helical" evidence="2">
    <location>
        <begin position="54"/>
        <end position="75"/>
    </location>
</feature>
<feature type="region of interest" description="Disordered" evidence="1">
    <location>
        <begin position="330"/>
        <end position="358"/>
    </location>
</feature>
<proteinExistence type="predicted"/>
<keyword evidence="2" id="KW-0812">Transmembrane</keyword>
<dbReference type="EMBL" id="JALKFT010000005">
    <property type="protein sequence ID" value="MCK9875646.1"/>
    <property type="molecule type" value="Genomic_DNA"/>
</dbReference>
<dbReference type="RefSeq" id="WP_248824061.1">
    <property type="nucleotide sequence ID" value="NZ_JALKFT010000005.1"/>
</dbReference>
<feature type="compositionally biased region" description="Basic and acidic residues" evidence="1">
    <location>
        <begin position="337"/>
        <end position="352"/>
    </location>
</feature>
<dbReference type="SMART" id="SM00563">
    <property type="entry name" value="PlsC"/>
    <property type="match status" value="1"/>
</dbReference>
<keyword evidence="2" id="KW-0472">Membrane</keyword>
<evidence type="ECO:0000256" key="2">
    <source>
        <dbReference type="SAM" id="Phobius"/>
    </source>
</evidence>
<reference evidence="4 5" key="1">
    <citation type="submission" date="2022-04" db="EMBL/GenBank/DDBJ databases">
        <title>Genome diversity in the genus Frankia.</title>
        <authorList>
            <person name="Carlos-Shanley C."/>
            <person name="Hahn D."/>
        </authorList>
    </citation>
    <scope>NUCLEOTIDE SEQUENCE [LARGE SCALE GENOMIC DNA]</scope>
    <source>
        <strain evidence="4 5">Ag45/Mut15</strain>
    </source>
</reference>
<dbReference type="InterPro" id="IPR002123">
    <property type="entry name" value="Plipid/glycerol_acylTrfase"/>
</dbReference>
<dbReference type="GO" id="GO:0016746">
    <property type="term" value="F:acyltransferase activity"/>
    <property type="evidence" value="ECO:0007669"/>
    <property type="project" value="UniProtKB-KW"/>
</dbReference>
<sequence>MDVPPWAVRRFVIDPVFVPVAAAGALLALGVAGLGLVVAPLLDRRLRVARVATLVALYLAMEAVVLVSAGVLWLARPALGRDRYERAHVLVLRRGVGLLVGAARRLVRLELEIHEPPRGPVPDGPVLVLGRHAGPGDSFVLVHLLLSRHQLLPRVVLLDSLQMDPAIDLLLNRLGACFLRNDGSQQDAAQRIGALAGRLRRGEALVIFPEGANFTPGRRRRLIARLRARGQWERAAVAEDLDAVLPPRPAGVLAALAAGTVAATMIVAHAGLDELATPADVWRAVPFGAPLVLRWWWVPAAEIPPSATGRTQWLTMHWAVVNAWIDTQRATGGPAEPAERPAERVEPGEPEVRNVGPS</sequence>
<protein>
    <submittedName>
        <fullName evidence="4">1-acyl-sn-glycerol-3-phosphate acyltransferase</fullName>
    </submittedName>
</protein>
<feature type="transmembrane region" description="Helical" evidence="2">
    <location>
        <begin position="20"/>
        <end position="42"/>
    </location>
</feature>
<keyword evidence="4" id="KW-0808">Transferase</keyword>
<evidence type="ECO:0000313" key="4">
    <source>
        <dbReference type="EMBL" id="MCK9875646.1"/>
    </source>
</evidence>
<gene>
    <name evidence="4" type="ORF">MXD59_07655</name>
</gene>
<comment type="caution">
    <text evidence="4">The sequence shown here is derived from an EMBL/GenBank/DDBJ whole genome shotgun (WGS) entry which is preliminary data.</text>
</comment>
<evidence type="ECO:0000256" key="1">
    <source>
        <dbReference type="SAM" id="MobiDB-lite"/>
    </source>
</evidence>